<keyword evidence="2" id="KW-1185">Reference proteome</keyword>
<reference evidence="1" key="1">
    <citation type="submission" date="2023-10" db="EMBL/GenBank/DDBJ databases">
        <authorList>
            <person name="Domelevo Entfellner J.-B."/>
        </authorList>
    </citation>
    <scope>NUCLEOTIDE SEQUENCE</scope>
</reference>
<evidence type="ECO:0000313" key="2">
    <source>
        <dbReference type="Proteomes" id="UP001189624"/>
    </source>
</evidence>
<sequence length="99" mass="11641">MKKRKIILERQESLRSKQERLLQSQTLLNQREDLLFSRSQELRETEVNNKEHELLDFQVKLAGRESDERSNTWKESRSWNPVKCTGLEGEGCGGYVKCS</sequence>
<dbReference type="Gramene" id="rna-AYBTSS11_LOCUS4392">
    <property type="protein sequence ID" value="CAJ1929158.1"/>
    <property type="gene ID" value="gene-AYBTSS11_LOCUS4392"/>
</dbReference>
<dbReference type="EMBL" id="OY731399">
    <property type="protein sequence ID" value="CAJ1929158.1"/>
    <property type="molecule type" value="Genomic_DNA"/>
</dbReference>
<accession>A0AA86RU03</accession>
<dbReference type="Proteomes" id="UP001189624">
    <property type="component" value="Chromosome 2"/>
</dbReference>
<proteinExistence type="predicted"/>
<dbReference type="AlphaFoldDB" id="A0AA86RU03"/>
<evidence type="ECO:0000313" key="1">
    <source>
        <dbReference type="EMBL" id="CAJ1929158.1"/>
    </source>
</evidence>
<name>A0AA86RU03_9FABA</name>
<gene>
    <name evidence="1" type="ORF">AYBTSS11_LOCUS4392</name>
</gene>
<organism evidence="1 2">
    <name type="scientific">Sphenostylis stenocarpa</name>
    <dbReference type="NCBI Taxonomy" id="92480"/>
    <lineage>
        <taxon>Eukaryota</taxon>
        <taxon>Viridiplantae</taxon>
        <taxon>Streptophyta</taxon>
        <taxon>Embryophyta</taxon>
        <taxon>Tracheophyta</taxon>
        <taxon>Spermatophyta</taxon>
        <taxon>Magnoliopsida</taxon>
        <taxon>eudicotyledons</taxon>
        <taxon>Gunneridae</taxon>
        <taxon>Pentapetalae</taxon>
        <taxon>rosids</taxon>
        <taxon>fabids</taxon>
        <taxon>Fabales</taxon>
        <taxon>Fabaceae</taxon>
        <taxon>Papilionoideae</taxon>
        <taxon>50 kb inversion clade</taxon>
        <taxon>NPAAA clade</taxon>
        <taxon>indigoferoid/millettioid clade</taxon>
        <taxon>Phaseoleae</taxon>
        <taxon>Sphenostylis</taxon>
    </lineage>
</organism>
<protein>
    <submittedName>
        <fullName evidence="1">Uncharacterized protein</fullName>
    </submittedName>
</protein>